<evidence type="ECO:0000256" key="1">
    <source>
        <dbReference type="SAM" id="MobiDB-lite"/>
    </source>
</evidence>
<proteinExistence type="predicted"/>
<protein>
    <submittedName>
        <fullName evidence="2">Uncharacterized protein</fullName>
    </submittedName>
</protein>
<feature type="region of interest" description="Disordered" evidence="1">
    <location>
        <begin position="684"/>
        <end position="705"/>
    </location>
</feature>
<reference evidence="2" key="1">
    <citation type="journal article" date="2020" name="bioRxiv">
        <title>Chromosome-level reference genome of the European wasp spider Argiope bruennichi: a resource for studies on range expansion and evolutionary adaptation.</title>
        <authorList>
            <person name="Sheffer M.M."/>
            <person name="Hoppe A."/>
            <person name="Krehenwinkel H."/>
            <person name="Uhl G."/>
            <person name="Kuss A.W."/>
            <person name="Jensen L."/>
            <person name="Jensen C."/>
            <person name="Gillespie R.G."/>
            <person name="Hoff K.J."/>
            <person name="Prost S."/>
        </authorList>
    </citation>
    <scope>NUCLEOTIDE SEQUENCE</scope>
</reference>
<evidence type="ECO:0000313" key="2">
    <source>
        <dbReference type="EMBL" id="KAF8771762.1"/>
    </source>
</evidence>
<sequence>MTSSPEIYVSYIFFMVSTTIQTLPNRLESFVTTCSLATAVAAYVYDKGYLEFLDYSPTILMVLFEKFYVEKSGTFQLWNHLHEHFIINNYSKAYEIVEEKTDGNPFADVIYNKHFVREISFLIKSDISVSKHAAVYCQTQEVMERFIKQTGSKVVSTRNMSTQTEQSLQENLIEYDQSISEEDPGDFSRKRTALTRLGKEPLQEINKPTIVDSEDSISRGKKIEVIISNRNALQKDLNEQSTSEKDTEDTILKINSLFQSEKQSLQEINKPRTLDSDSRGKNIEVIVSNRRSLFQSLQKFMKQLIELESQQSIFVEGTENNNLKISSSQLEELSLRDKGKQLISEEGTVNKREDAEFVNAKRSSSWKLDKALHNDVKKRKRSLSEKICNGDKGTNSNRISLFQLEQYLEILRMQRIAEIKRNRGIFVEETEIFRSKISPPQLAEQSVQNTEKPTMSVKGQNTSSKDTETSDLGLTSSSYSENPLPRCEEVPRILESEQSSDRDEDISFNHISVTELEQTSPHSTSESKVEISAEEAIDLTIPIHSKEQTFQNLEKSGISNSEEIPFMIEDNESVISECEFSLLEQSLQEDFASEQNISEMQNGGNAVKQVALSESEEKTLQDDIKELSESENEQGMFGKSSSAIRLSEEDDTWPFETKRIEGNCSDSIQYDDTRASSLNSVPRIKRKKKKVKSKSKQPKATELDTTLQVPSKKEALCALLFLMQKLNDSLETIYALLDISRNN</sequence>
<dbReference type="EMBL" id="JABXBU010002228">
    <property type="protein sequence ID" value="KAF8771762.1"/>
    <property type="molecule type" value="Genomic_DNA"/>
</dbReference>
<keyword evidence="3" id="KW-1185">Reference proteome</keyword>
<feature type="compositionally biased region" description="Polar residues" evidence="1">
    <location>
        <begin position="443"/>
        <end position="481"/>
    </location>
</feature>
<dbReference type="Proteomes" id="UP000807504">
    <property type="component" value="Unassembled WGS sequence"/>
</dbReference>
<reference evidence="2" key="2">
    <citation type="submission" date="2020-06" db="EMBL/GenBank/DDBJ databases">
        <authorList>
            <person name="Sheffer M."/>
        </authorList>
    </citation>
    <scope>NUCLEOTIDE SEQUENCE</scope>
</reference>
<name>A0A8T0EF67_ARGBR</name>
<gene>
    <name evidence="2" type="ORF">HNY73_019137</name>
</gene>
<dbReference type="AlphaFoldDB" id="A0A8T0EF67"/>
<evidence type="ECO:0000313" key="3">
    <source>
        <dbReference type="Proteomes" id="UP000807504"/>
    </source>
</evidence>
<organism evidence="2 3">
    <name type="scientific">Argiope bruennichi</name>
    <name type="common">Wasp spider</name>
    <name type="synonym">Aranea bruennichi</name>
    <dbReference type="NCBI Taxonomy" id="94029"/>
    <lineage>
        <taxon>Eukaryota</taxon>
        <taxon>Metazoa</taxon>
        <taxon>Ecdysozoa</taxon>
        <taxon>Arthropoda</taxon>
        <taxon>Chelicerata</taxon>
        <taxon>Arachnida</taxon>
        <taxon>Araneae</taxon>
        <taxon>Araneomorphae</taxon>
        <taxon>Entelegynae</taxon>
        <taxon>Araneoidea</taxon>
        <taxon>Araneidae</taxon>
        <taxon>Argiope</taxon>
    </lineage>
</organism>
<feature type="region of interest" description="Disordered" evidence="1">
    <location>
        <begin position="438"/>
        <end position="484"/>
    </location>
</feature>
<feature type="compositionally biased region" description="Basic residues" evidence="1">
    <location>
        <begin position="684"/>
        <end position="697"/>
    </location>
</feature>
<accession>A0A8T0EF67</accession>
<comment type="caution">
    <text evidence="2">The sequence shown here is derived from an EMBL/GenBank/DDBJ whole genome shotgun (WGS) entry which is preliminary data.</text>
</comment>